<accession>A0A7X1JCB9</accession>
<sequence length="131" mass="13295">MTPWLRTVRATGLAVVLVAGWGCQVAYGEEGTPSASVSASVSPSRAGSAAGEGRERPGRRGESVPEAEEETPLAEPSPTAPAEATGSPVPAGQEVVRAEPVLEVLPLGSGLVLIGLGLALAFVGLRLRRTD</sequence>
<evidence type="ECO:0000256" key="1">
    <source>
        <dbReference type="SAM" id="MobiDB-lite"/>
    </source>
</evidence>
<name>A0A7X1JCB9_9ACTN</name>
<protein>
    <submittedName>
        <fullName evidence="3">Uncharacterized protein</fullName>
    </submittedName>
</protein>
<feature type="compositionally biased region" description="Low complexity" evidence="1">
    <location>
        <begin position="73"/>
        <end position="85"/>
    </location>
</feature>
<keyword evidence="2" id="KW-0812">Transmembrane</keyword>
<feature type="region of interest" description="Disordered" evidence="1">
    <location>
        <begin position="30"/>
        <end position="92"/>
    </location>
</feature>
<evidence type="ECO:0000256" key="2">
    <source>
        <dbReference type="SAM" id="Phobius"/>
    </source>
</evidence>
<keyword evidence="2" id="KW-0472">Membrane</keyword>
<proteinExistence type="predicted"/>
<evidence type="ECO:0000313" key="3">
    <source>
        <dbReference type="EMBL" id="MBC2905562.1"/>
    </source>
</evidence>
<dbReference type="RefSeq" id="WP_186285414.1">
    <property type="nucleotide sequence ID" value="NZ_JACMSF010000038.1"/>
</dbReference>
<feature type="compositionally biased region" description="Basic and acidic residues" evidence="1">
    <location>
        <begin position="52"/>
        <end position="63"/>
    </location>
</feature>
<keyword evidence="4" id="KW-1185">Reference proteome</keyword>
<organism evidence="3 4">
    <name type="scientific">Streptomyces cupreus</name>
    <dbReference type="NCBI Taxonomy" id="2759956"/>
    <lineage>
        <taxon>Bacteria</taxon>
        <taxon>Bacillati</taxon>
        <taxon>Actinomycetota</taxon>
        <taxon>Actinomycetes</taxon>
        <taxon>Kitasatosporales</taxon>
        <taxon>Streptomycetaceae</taxon>
        <taxon>Streptomyces</taxon>
    </lineage>
</organism>
<dbReference type="Proteomes" id="UP000584670">
    <property type="component" value="Unassembled WGS sequence"/>
</dbReference>
<gene>
    <name evidence="3" type="ORF">H4N64_29130</name>
</gene>
<dbReference type="EMBL" id="JACMSF010000038">
    <property type="protein sequence ID" value="MBC2905562.1"/>
    <property type="molecule type" value="Genomic_DNA"/>
</dbReference>
<reference evidence="3 4" key="1">
    <citation type="submission" date="2020-08" db="EMBL/GenBank/DDBJ databases">
        <title>Streptomyces sp. PSKA01 genome sequencing and assembly.</title>
        <authorList>
            <person name="Mandal S."/>
            <person name="Maiti P.K."/>
            <person name="Das P."/>
        </authorList>
    </citation>
    <scope>NUCLEOTIDE SEQUENCE [LARGE SCALE GENOMIC DNA]</scope>
    <source>
        <strain evidence="3 4">PSKA01</strain>
    </source>
</reference>
<feature type="compositionally biased region" description="Low complexity" evidence="1">
    <location>
        <begin position="33"/>
        <end position="51"/>
    </location>
</feature>
<evidence type="ECO:0000313" key="4">
    <source>
        <dbReference type="Proteomes" id="UP000584670"/>
    </source>
</evidence>
<feature type="transmembrane region" description="Helical" evidence="2">
    <location>
        <begin position="104"/>
        <end position="125"/>
    </location>
</feature>
<comment type="caution">
    <text evidence="3">The sequence shown here is derived from an EMBL/GenBank/DDBJ whole genome shotgun (WGS) entry which is preliminary data.</text>
</comment>
<keyword evidence="2" id="KW-1133">Transmembrane helix</keyword>
<dbReference type="AlphaFoldDB" id="A0A7X1JCB9"/>